<keyword evidence="3" id="KW-1185">Reference proteome</keyword>
<feature type="region of interest" description="Disordered" evidence="1">
    <location>
        <begin position="83"/>
        <end position="117"/>
    </location>
</feature>
<sequence length="117" mass="12696">MATRAAAEGCRCRSNGRSGCHGLATVVKDQSSSTRRRDDVDVKCYDCSDTHADSNKKWAMYFGRNAMLGLQHNLAQRTWSGDTPLTVTALPPTLPPHRRHGRAEDEGGAGGTKARVL</sequence>
<accession>K0R6A3</accession>
<comment type="caution">
    <text evidence="2">The sequence shown here is derived from an EMBL/GenBank/DDBJ whole genome shotgun (WGS) entry which is preliminary data.</text>
</comment>
<name>K0R6A3_THAOC</name>
<evidence type="ECO:0000313" key="2">
    <source>
        <dbReference type="EMBL" id="EJK48335.1"/>
    </source>
</evidence>
<gene>
    <name evidence="2" type="ORF">THAOC_32882</name>
</gene>
<dbReference type="EMBL" id="AGNL01045977">
    <property type="protein sequence ID" value="EJK48335.1"/>
    <property type="molecule type" value="Genomic_DNA"/>
</dbReference>
<reference evidence="2 3" key="1">
    <citation type="journal article" date="2012" name="Genome Biol.">
        <title>Genome and low-iron response of an oceanic diatom adapted to chronic iron limitation.</title>
        <authorList>
            <person name="Lommer M."/>
            <person name="Specht M."/>
            <person name="Roy A.S."/>
            <person name="Kraemer L."/>
            <person name="Andreson R."/>
            <person name="Gutowska M.A."/>
            <person name="Wolf J."/>
            <person name="Bergner S.V."/>
            <person name="Schilhabel M.B."/>
            <person name="Klostermeier U.C."/>
            <person name="Beiko R.G."/>
            <person name="Rosenstiel P."/>
            <person name="Hippler M."/>
            <person name="Laroche J."/>
        </authorList>
    </citation>
    <scope>NUCLEOTIDE SEQUENCE [LARGE SCALE GENOMIC DNA]</scope>
    <source>
        <strain evidence="2 3">CCMP1005</strain>
    </source>
</reference>
<evidence type="ECO:0000313" key="3">
    <source>
        <dbReference type="Proteomes" id="UP000266841"/>
    </source>
</evidence>
<organism evidence="2 3">
    <name type="scientific">Thalassiosira oceanica</name>
    <name type="common">Marine diatom</name>
    <dbReference type="NCBI Taxonomy" id="159749"/>
    <lineage>
        <taxon>Eukaryota</taxon>
        <taxon>Sar</taxon>
        <taxon>Stramenopiles</taxon>
        <taxon>Ochrophyta</taxon>
        <taxon>Bacillariophyta</taxon>
        <taxon>Coscinodiscophyceae</taxon>
        <taxon>Thalassiosirophycidae</taxon>
        <taxon>Thalassiosirales</taxon>
        <taxon>Thalassiosiraceae</taxon>
        <taxon>Thalassiosira</taxon>
    </lineage>
</organism>
<evidence type="ECO:0000256" key="1">
    <source>
        <dbReference type="SAM" id="MobiDB-lite"/>
    </source>
</evidence>
<dbReference type="Proteomes" id="UP000266841">
    <property type="component" value="Unassembled WGS sequence"/>
</dbReference>
<protein>
    <submittedName>
        <fullName evidence="2">Uncharacterized protein</fullName>
    </submittedName>
</protein>
<proteinExistence type="predicted"/>
<dbReference type="AlphaFoldDB" id="K0R6A3"/>